<evidence type="ECO:0000313" key="1">
    <source>
        <dbReference type="EMBL" id="SJL11407.1"/>
    </source>
</evidence>
<name>A0A284RRL1_ARMOS</name>
<evidence type="ECO:0000313" key="2">
    <source>
        <dbReference type="Proteomes" id="UP000219338"/>
    </source>
</evidence>
<accession>A0A284RRL1</accession>
<reference evidence="2" key="1">
    <citation type="journal article" date="2017" name="Nat. Ecol. Evol.">
        <title>Genome expansion and lineage-specific genetic innovations in the forest pathogenic fungi Armillaria.</title>
        <authorList>
            <person name="Sipos G."/>
            <person name="Prasanna A.N."/>
            <person name="Walter M.C."/>
            <person name="O'Connor E."/>
            <person name="Balint B."/>
            <person name="Krizsan K."/>
            <person name="Kiss B."/>
            <person name="Hess J."/>
            <person name="Varga T."/>
            <person name="Slot J."/>
            <person name="Riley R."/>
            <person name="Boka B."/>
            <person name="Rigling D."/>
            <person name="Barry K."/>
            <person name="Lee J."/>
            <person name="Mihaltcheva S."/>
            <person name="LaButti K."/>
            <person name="Lipzen A."/>
            <person name="Waldron R."/>
            <person name="Moloney N.M."/>
            <person name="Sperisen C."/>
            <person name="Kredics L."/>
            <person name="Vagvoelgyi C."/>
            <person name="Patrignani A."/>
            <person name="Fitzpatrick D."/>
            <person name="Nagy I."/>
            <person name="Doyle S."/>
            <person name="Anderson J.B."/>
            <person name="Grigoriev I.V."/>
            <person name="Gueldener U."/>
            <person name="Muensterkoetter M."/>
            <person name="Nagy L.G."/>
        </authorList>
    </citation>
    <scope>NUCLEOTIDE SEQUENCE [LARGE SCALE GENOMIC DNA]</scope>
    <source>
        <strain evidence="2">C18/9</strain>
    </source>
</reference>
<protein>
    <submittedName>
        <fullName evidence="1">Uncharacterized protein</fullName>
    </submittedName>
</protein>
<keyword evidence="2" id="KW-1185">Reference proteome</keyword>
<dbReference type="OrthoDB" id="2922374at2759"/>
<dbReference type="EMBL" id="FUEG01000014">
    <property type="protein sequence ID" value="SJL11407.1"/>
    <property type="molecule type" value="Genomic_DNA"/>
</dbReference>
<dbReference type="AlphaFoldDB" id="A0A284RRL1"/>
<dbReference type="OMA" id="WYMLEHA"/>
<sequence>MQFPNSSREEHFSTFEKYYSMEDTKLDLMFTNTELGDRVYVDYSSVNLDTPPELQNLCKIVQAMMVVPSLKWWYMLEHAVLSPRGELYLRYSVHDSLSDPCHSLPVYANPLSPAWAYRKFAIPIDIKNAESLELCAETLQAMASTEGSLSQLETYLEPASRHTMVAVHATGQANAAYLHPAHTMDLAAECVERGMWSLVKILSNGVDVEDNTHYEVACTIWHYCPGYGLVSEVETDKETKKTYYREIIRWVEEDPEVEVDE</sequence>
<organism evidence="1 2">
    <name type="scientific">Armillaria ostoyae</name>
    <name type="common">Armillaria root rot fungus</name>
    <dbReference type="NCBI Taxonomy" id="47428"/>
    <lineage>
        <taxon>Eukaryota</taxon>
        <taxon>Fungi</taxon>
        <taxon>Dikarya</taxon>
        <taxon>Basidiomycota</taxon>
        <taxon>Agaricomycotina</taxon>
        <taxon>Agaricomycetes</taxon>
        <taxon>Agaricomycetidae</taxon>
        <taxon>Agaricales</taxon>
        <taxon>Marasmiineae</taxon>
        <taxon>Physalacriaceae</taxon>
        <taxon>Armillaria</taxon>
    </lineage>
</organism>
<dbReference type="Proteomes" id="UP000219338">
    <property type="component" value="Unassembled WGS sequence"/>
</dbReference>
<proteinExistence type="predicted"/>
<gene>
    <name evidence="1" type="ORF">ARMOST_14810</name>
</gene>